<evidence type="ECO:0000259" key="1">
    <source>
        <dbReference type="Pfam" id="PF12705"/>
    </source>
</evidence>
<evidence type="ECO:0000313" key="2">
    <source>
        <dbReference type="EMBL" id="OGF81322.1"/>
    </source>
</evidence>
<organism evidence="2 3">
    <name type="scientific">Candidatus Giovannonibacteria bacterium RIFCSPLOWO2_01_FULL_45_34</name>
    <dbReference type="NCBI Taxonomy" id="1798351"/>
    <lineage>
        <taxon>Bacteria</taxon>
        <taxon>Candidatus Giovannoniibacteriota</taxon>
    </lineage>
</organism>
<dbReference type="Proteomes" id="UP000178114">
    <property type="component" value="Unassembled WGS sequence"/>
</dbReference>
<dbReference type="InterPro" id="IPR038726">
    <property type="entry name" value="PDDEXK_AddAB-type"/>
</dbReference>
<reference evidence="2 3" key="1">
    <citation type="journal article" date="2016" name="Nat. Commun.">
        <title>Thousands of microbial genomes shed light on interconnected biogeochemical processes in an aquifer system.</title>
        <authorList>
            <person name="Anantharaman K."/>
            <person name="Brown C.T."/>
            <person name="Hug L.A."/>
            <person name="Sharon I."/>
            <person name="Castelle C.J."/>
            <person name="Probst A.J."/>
            <person name="Thomas B.C."/>
            <person name="Singh A."/>
            <person name="Wilkins M.J."/>
            <person name="Karaoz U."/>
            <person name="Brodie E.L."/>
            <person name="Williams K.H."/>
            <person name="Hubbard S.S."/>
            <person name="Banfield J.F."/>
        </authorList>
    </citation>
    <scope>NUCLEOTIDE SEQUENCE [LARGE SCALE GENOMIC DNA]</scope>
</reference>
<feature type="non-terminal residue" evidence="2">
    <location>
        <position position="1"/>
    </location>
</feature>
<dbReference type="AlphaFoldDB" id="A0A1F5X0A3"/>
<accession>A0A1F5X0A3</accession>
<dbReference type="EMBL" id="MFID01000013">
    <property type="protein sequence ID" value="OGF81322.1"/>
    <property type="molecule type" value="Genomic_DNA"/>
</dbReference>
<dbReference type="Pfam" id="PF12705">
    <property type="entry name" value="PDDEXK_1"/>
    <property type="match status" value="1"/>
</dbReference>
<evidence type="ECO:0000313" key="3">
    <source>
        <dbReference type="Proteomes" id="UP000178114"/>
    </source>
</evidence>
<dbReference type="InterPro" id="IPR011604">
    <property type="entry name" value="PDDEXK-like_dom_sf"/>
</dbReference>
<dbReference type="SUPFAM" id="SSF52980">
    <property type="entry name" value="Restriction endonuclease-like"/>
    <property type="match status" value="1"/>
</dbReference>
<feature type="domain" description="PD-(D/E)XK endonuclease-like" evidence="1">
    <location>
        <begin position="28"/>
        <end position="174"/>
    </location>
</feature>
<sequence>PELAPALKTTYEESGKSLLKNFYKKNQPWNFSVVDTESRFEVLLTAEDGKTHVLAGIIDRIDKLADGEYEIIDYKTNRKLPSQASVDVNAQMSIYHMALTKKWPHIDPQKIKLSLYFLKHSEKLSSARAAESISATTESVLNTIREIEKRTAENNFPPNPSPLCDYCFYKPMCPAWKHLYKKTGAPAPDESMLQSALNEYFGIKSQEAGNEKRIKELQSIIKAYMDANGVERVFDERGYYISKKLQRRFKYDLDRVKDILLGAGLKDKWEALLEADEKKLKLIMETLPSPVRNQIANLKTLSKEFTVLTASSKPAKK</sequence>
<dbReference type="InterPro" id="IPR011335">
    <property type="entry name" value="Restrct_endonuc-II-like"/>
</dbReference>
<comment type="caution">
    <text evidence="2">The sequence shown here is derived from an EMBL/GenBank/DDBJ whole genome shotgun (WGS) entry which is preliminary data.</text>
</comment>
<protein>
    <recommendedName>
        <fullName evidence="1">PD-(D/E)XK endonuclease-like domain-containing protein</fullName>
    </recommendedName>
</protein>
<proteinExistence type="predicted"/>
<gene>
    <name evidence="2" type="ORF">A2930_03610</name>
</gene>
<name>A0A1F5X0A3_9BACT</name>
<dbReference type="Gene3D" id="3.90.320.10">
    <property type="match status" value="1"/>
</dbReference>
<dbReference type="STRING" id="1798351.A2930_03610"/>